<gene>
    <name evidence="1" type="ORF">SCHCODRAFT_107061</name>
</gene>
<dbReference type="RefSeq" id="XP_003034512.1">
    <property type="nucleotide sequence ID" value="XM_003034466.1"/>
</dbReference>
<accession>D8PX55</accession>
<protein>
    <submittedName>
        <fullName evidence="1">Uncharacterized protein</fullName>
    </submittedName>
</protein>
<proteinExistence type="predicted"/>
<feature type="non-terminal residue" evidence="1">
    <location>
        <position position="522"/>
    </location>
</feature>
<dbReference type="Gene3D" id="3.80.10.10">
    <property type="entry name" value="Ribonuclease Inhibitor"/>
    <property type="match status" value="1"/>
</dbReference>
<name>D8PX55_SCHCM</name>
<dbReference type="InterPro" id="IPR032675">
    <property type="entry name" value="LRR_dom_sf"/>
</dbReference>
<dbReference type="KEGG" id="scm:SCHCO_02615814"/>
<dbReference type="AlphaFoldDB" id="D8PX55"/>
<sequence length="522" mass="58133">MASVEEALGRARAVASLSLHRSTYVPNGHQEASITKEEVQSLLEQRRQLDIDLQRSQHSGSVLPELLDLRQALDTQIALRNALLAPCRMLPPELLSEIFLLALPDIWDHEPAGVRRLNVARVCSSWRTTALATPRIWNTLRFNACDNPLNNHAAAVATEMKKAGNAPLSIIIDALLPEEWVFRNRMVAEDFWGDEAWNILCSASQRWCKVTLRGVPRSAYDILTQHDFPLLHSLSLSLAPDGNTPVEVPLHVFQNAPNITSLSIQYYSPPVEPVLPSSWKITELTITCGEHGTGRIFTPPLAPSLAVIKACSQTLRKCTVTANESGPFNPSHSRISLPALEELRLSGSAISLCRFVSAPKLTTAALRSYPDLIIDILATFRVLMDHSRGCPSLRSFAILESFIWPIRLLAFLMFAPQITDLHLSFDDTPQQHILPTETLLHMETLGALSRDGGSVTALTLLPNLRRLHLELRGVGEDTEEKDREYREAVQNIFESRRYPRVMEGTPLACLEKLTDSKGLLLE</sequence>
<dbReference type="Gene3D" id="1.20.1280.50">
    <property type="match status" value="1"/>
</dbReference>
<dbReference type="OrthoDB" id="3221235at2759"/>
<dbReference type="EMBL" id="GL377304">
    <property type="protein sequence ID" value="EFI99609.1"/>
    <property type="molecule type" value="Genomic_DNA"/>
</dbReference>
<dbReference type="InParanoid" id="D8PX55"/>
<organism evidence="2">
    <name type="scientific">Schizophyllum commune (strain H4-8 / FGSC 9210)</name>
    <name type="common">Split gill fungus</name>
    <dbReference type="NCBI Taxonomy" id="578458"/>
    <lineage>
        <taxon>Eukaryota</taxon>
        <taxon>Fungi</taxon>
        <taxon>Dikarya</taxon>
        <taxon>Basidiomycota</taxon>
        <taxon>Agaricomycotina</taxon>
        <taxon>Agaricomycetes</taxon>
        <taxon>Agaricomycetidae</taxon>
        <taxon>Agaricales</taxon>
        <taxon>Schizophyllaceae</taxon>
        <taxon>Schizophyllum</taxon>
    </lineage>
</organism>
<evidence type="ECO:0000313" key="1">
    <source>
        <dbReference type="EMBL" id="EFI99609.1"/>
    </source>
</evidence>
<dbReference type="Proteomes" id="UP000007431">
    <property type="component" value="Unassembled WGS sequence"/>
</dbReference>
<dbReference type="HOGENOM" id="CLU_018544_13_0_1"/>
<keyword evidence="2" id="KW-1185">Reference proteome</keyword>
<dbReference type="VEuPathDB" id="FungiDB:SCHCODRAFT_02615814"/>
<dbReference type="GeneID" id="9585634"/>
<reference evidence="1 2" key="1">
    <citation type="journal article" date="2010" name="Nat. Biotechnol.">
        <title>Genome sequence of the model mushroom Schizophyllum commune.</title>
        <authorList>
            <person name="Ohm R.A."/>
            <person name="de Jong J.F."/>
            <person name="Lugones L.G."/>
            <person name="Aerts A."/>
            <person name="Kothe E."/>
            <person name="Stajich J.E."/>
            <person name="de Vries R.P."/>
            <person name="Record E."/>
            <person name="Levasseur A."/>
            <person name="Baker S.E."/>
            <person name="Bartholomew K.A."/>
            <person name="Coutinho P.M."/>
            <person name="Erdmann S."/>
            <person name="Fowler T.J."/>
            <person name="Gathman A.C."/>
            <person name="Lombard V."/>
            <person name="Henrissat B."/>
            <person name="Knabe N."/>
            <person name="Kuees U."/>
            <person name="Lilly W.W."/>
            <person name="Lindquist E."/>
            <person name="Lucas S."/>
            <person name="Magnuson J.K."/>
            <person name="Piumi F."/>
            <person name="Raudaskoski M."/>
            <person name="Salamov A."/>
            <person name="Schmutz J."/>
            <person name="Schwarze F.W.M.R."/>
            <person name="vanKuyk P.A."/>
            <person name="Horton J.S."/>
            <person name="Grigoriev I.V."/>
            <person name="Woesten H.A.B."/>
        </authorList>
    </citation>
    <scope>NUCLEOTIDE SEQUENCE [LARGE SCALE GENOMIC DNA]</scope>
    <source>
        <strain evidence="2">H4-8 / FGSC 9210</strain>
    </source>
</reference>
<evidence type="ECO:0000313" key="2">
    <source>
        <dbReference type="Proteomes" id="UP000007431"/>
    </source>
</evidence>